<organism evidence="1">
    <name type="scientific">Rhizophagus irregularis (strain DAOM 181602 / DAOM 197198 / MUCL 43194)</name>
    <name type="common">Arbuscular mycorrhizal fungus</name>
    <name type="synonym">Glomus intraradices</name>
    <dbReference type="NCBI Taxonomy" id="747089"/>
    <lineage>
        <taxon>Eukaryota</taxon>
        <taxon>Fungi</taxon>
        <taxon>Fungi incertae sedis</taxon>
        <taxon>Mucoromycota</taxon>
        <taxon>Glomeromycotina</taxon>
        <taxon>Glomeromycetes</taxon>
        <taxon>Glomerales</taxon>
        <taxon>Glomeraceae</taxon>
        <taxon>Rhizophagus</taxon>
    </lineage>
</organism>
<sequence length="55" mass="6421">MNFTTDFWTPILKGTHGVDQKEGIPLRKYASKCLFGIFDLFYMYCIKICLSLHKS</sequence>
<dbReference type="EMBL" id="KI280377">
    <property type="protein sequence ID" value="ESA17216.1"/>
    <property type="molecule type" value="Genomic_DNA"/>
</dbReference>
<dbReference type="HOGENOM" id="CLU_3033511_0_0_1"/>
<proteinExistence type="predicted"/>
<dbReference type="AlphaFoldDB" id="U9UNN5"/>
<gene>
    <name evidence="1" type="ORF">GLOINDRAFT_2383</name>
</gene>
<accession>U9UNN5</accession>
<reference evidence="1" key="1">
    <citation type="submission" date="2013-07" db="EMBL/GenBank/DDBJ databases">
        <title>The genome of an arbuscular mycorrhizal fungus provides insights into the evolution of the oldest plant symbiosis.</title>
        <authorList>
            <consortium name="DOE Joint Genome Institute"/>
            <person name="Tisserant E."/>
            <person name="Malbreil M."/>
            <person name="Kuo A."/>
            <person name="Kohler A."/>
            <person name="Symeonidi A."/>
            <person name="Balestrini R."/>
            <person name="Charron P."/>
            <person name="Duensing N."/>
            <person name="Frei-dit-Frey N."/>
            <person name="Gianinazzi-Pearson V."/>
            <person name="Gilbert B."/>
            <person name="Handa Y."/>
            <person name="Hijri M."/>
            <person name="Kaul R."/>
            <person name="Kawaguchi M."/>
            <person name="Krajinski F."/>
            <person name="Lammers P."/>
            <person name="Lapierre D."/>
            <person name="Masclaux F.G."/>
            <person name="Murat C."/>
            <person name="Morin E."/>
            <person name="Ndikumana S."/>
            <person name="Pagni M."/>
            <person name="Petitpierre D."/>
            <person name="Requena N."/>
            <person name="Rosikiewicz P."/>
            <person name="Riley R."/>
            <person name="Saito K."/>
            <person name="San Clemente H."/>
            <person name="Shapiro H."/>
            <person name="van Tuinen D."/>
            <person name="Becard G."/>
            <person name="Bonfante P."/>
            <person name="Paszkowski U."/>
            <person name="Shachar-Hill Y."/>
            <person name="Young J.P."/>
            <person name="Sanders I.R."/>
            <person name="Henrissat B."/>
            <person name="Rensing S.A."/>
            <person name="Grigoriev I.V."/>
            <person name="Corradi N."/>
            <person name="Roux C."/>
            <person name="Martin F."/>
        </authorList>
    </citation>
    <scope>NUCLEOTIDE SEQUENCE</scope>
    <source>
        <strain evidence="1">DAOM 197198</strain>
    </source>
</reference>
<name>U9UNN5_RHIID</name>
<evidence type="ECO:0000313" key="1">
    <source>
        <dbReference type="EMBL" id="ESA17216.1"/>
    </source>
</evidence>
<protein>
    <submittedName>
        <fullName evidence="1">Uncharacterized protein</fullName>
    </submittedName>
</protein>